<name>A0A9Q3GEP4_9BASI</name>
<dbReference type="OrthoDB" id="2684341at2759"/>
<protein>
    <submittedName>
        <fullName evidence="1">Uncharacterized protein</fullName>
    </submittedName>
</protein>
<accession>A0A9Q3GEP4</accession>
<dbReference type="AlphaFoldDB" id="A0A9Q3GEP4"/>
<dbReference type="Proteomes" id="UP000765509">
    <property type="component" value="Unassembled WGS sequence"/>
</dbReference>
<proteinExistence type="predicted"/>
<keyword evidence="2" id="KW-1185">Reference proteome</keyword>
<gene>
    <name evidence="1" type="ORF">O181_004588</name>
</gene>
<dbReference type="EMBL" id="AVOT02000903">
    <property type="protein sequence ID" value="MBW0464873.1"/>
    <property type="molecule type" value="Genomic_DNA"/>
</dbReference>
<organism evidence="1 2">
    <name type="scientific">Austropuccinia psidii MF-1</name>
    <dbReference type="NCBI Taxonomy" id="1389203"/>
    <lineage>
        <taxon>Eukaryota</taxon>
        <taxon>Fungi</taxon>
        <taxon>Dikarya</taxon>
        <taxon>Basidiomycota</taxon>
        <taxon>Pucciniomycotina</taxon>
        <taxon>Pucciniomycetes</taxon>
        <taxon>Pucciniales</taxon>
        <taxon>Sphaerophragmiaceae</taxon>
        <taxon>Austropuccinia</taxon>
    </lineage>
</organism>
<reference evidence="1" key="1">
    <citation type="submission" date="2021-03" db="EMBL/GenBank/DDBJ databases">
        <title>Draft genome sequence of rust myrtle Austropuccinia psidii MF-1, a brazilian biotype.</title>
        <authorList>
            <person name="Quecine M.C."/>
            <person name="Pachon D.M.R."/>
            <person name="Bonatelli M.L."/>
            <person name="Correr F.H."/>
            <person name="Franceschini L.M."/>
            <person name="Leite T.F."/>
            <person name="Margarido G.R.A."/>
            <person name="Almeida C.A."/>
            <person name="Ferrarezi J.A."/>
            <person name="Labate C.A."/>
        </authorList>
    </citation>
    <scope>NUCLEOTIDE SEQUENCE</scope>
    <source>
        <strain evidence="1">MF-1</strain>
    </source>
</reference>
<evidence type="ECO:0000313" key="2">
    <source>
        <dbReference type="Proteomes" id="UP000765509"/>
    </source>
</evidence>
<evidence type="ECO:0000313" key="1">
    <source>
        <dbReference type="EMBL" id="MBW0464873.1"/>
    </source>
</evidence>
<sequence>MVESPSFTSFEWDLLVIDTPKGEDLILGFDFITHFEPSIDWRKVLITFIPDPSNAFSNDFHSVNTFAALVGNSRTPSFTASVHIPSPNSHQSLIFSIDKFFKDIKYAGEDNSISSLHLLHGSVDLPPECYHDSPEELWD</sequence>
<comment type="caution">
    <text evidence="1">The sequence shown here is derived from an EMBL/GenBank/DDBJ whole genome shotgun (WGS) entry which is preliminary data.</text>
</comment>